<proteinExistence type="predicted"/>
<feature type="transmembrane region" description="Helical" evidence="1">
    <location>
        <begin position="20"/>
        <end position="42"/>
    </location>
</feature>
<dbReference type="Proteomes" id="UP000789739">
    <property type="component" value="Unassembled WGS sequence"/>
</dbReference>
<evidence type="ECO:0000313" key="3">
    <source>
        <dbReference type="Proteomes" id="UP000789739"/>
    </source>
</evidence>
<protein>
    <submittedName>
        <fullName evidence="2">5406_t:CDS:1</fullName>
    </submittedName>
</protein>
<name>A0A9N8WFN3_9GLOM</name>
<feature type="transmembrane region" description="Helical" evidence="1">
    <location>
        <begin position="176"/>
        <end position="194"/>
    </location>
</feature>
<keyword evidence="1" id="KW-0812">Transmembrane</keyword>
<dbReference type="AlphaFoldDB" id="A0A9N8WFN3"/>
<reference evidence="2" key="1">
    <citation type="submission" date="2021-06" db="EMBL/GenBank/DDBJ databases">
        <authorList>
            <person name="Kallberg Y."/>
            <person name="Tangrot J."/>
            <person name="Rosling A."/>
        </authorList>
    </citation>
    <scope>NUCLEOTIDE SEQUENCE</scope>
    <source>
        <strain evidence="2">BR232B</strain>
    </source>
</reference>
<comment type="caution">
    <text evidence="2">The sequence shown here is derived from an EMBL/GenBank/DDBJ whole genome shotgun (WGS) entry which is preliminary data.</text>
</comment>
<evidence type="ECO:0000313" key="2">
    <source>
        <dbReference type="EMBL" id="CAG8482650.1"/>
    </source>
</evidence>
<keyword evidence="1" id="KW-1133">Transmembrane helix</keyword>
<keyword evidence="3" id="KW-1185">Reference proteome</keyword>
<organism evidence="2 3">
    <name type="scientific">Paraglomus brasilianum</name>
    <dbReference type="NCBI Taxonomy" id="144538"/>
    <lineage>
        <taxon>Eukaryota</taxon>
        <taxon>Fungi</taxon>
        <taxon>Fungi incertae sedis</taxon>
        <taxon>Mucoromycota</taxon>
        <taxon>Glomeromycotina</taxon>
        <taxon>Glomeromycetes</taxon>
        <taxon>Paraglomerales</taxon>
        <taxon>Paraglomeraceae</taxon>
        <taxon>Paraglomus</taxon>
    </lineage>
</organism>
<keyword evidence="1" id="KW-0472">Membrane</keyword>
<evidence type="ECO:0000256" key="1">
    <source>
        <dbReference type="SAM" id="Phobius"/>
    </source>
</evidence>
<gene>
    <name evidence="2" type="ORF">PBRASI_LOCUS1668</name>
</gene>
<dbReference type="OrthoDB" id="3361196at2759"/>
<dbReference type="EMBL" id="CAJVPI010000114">
    <property type="protein sequence ID" value="CAG8482650.1"/>
    <property type="molecule type" value="Genomic_DNA"/>
</dbReference>
<sequence length="195" mass="21103">MSSFRSLRLSFNNISIPHFFLSRPSFSILIIIIILISLPGTLSQSTPYFDPSIPSCVACQKDYSTFDSCIRSSAILQNFWNAIFDPAGFFNAFKCACGDTFLKVYPLCLYCFQQTGQTNTLLNTSVPPTVEQIRATCQAGSALAGNASGYDQTATSGPKPTGSAYGGAERLAVARWGSQIWFMVIMGIAALISAM</sequence>
<accession>A0A9N8WFN3</accession>